<name>A0A316DRP3_9FLAO</name>
<keyword evidence="1" id="KW-0472">Membrane</keyword>
<evidence type="ECO:0000256" key="1">
    <source>
        <dbReference type="SAM" id="Phobius"/>
    </source>
</evidence>
<keyword evidence="1" id="KW-0812">Transmembrane</keyword>
<dbReference type="PANTHER" id="PTHR37469:SF2">
    <property type="entry name" value="CELLOBIONIC ACID PHOSPHORYLASE"/>
    <property type="match status" value="1"/>
</dbReference>
<dbReference type="SUPFAM" id="SSF48208">
    <property type="entry name" value="Six-hairpin glycosidases"/>
    <property type="match status" value="1"/>
</dbReference>
<proteinExistence type="predicted"/>
<dbReference type="PANTHER" id="PTHR37469">
    <property type="entry name" value="CELLOBIONIC ACID PHOSPHORYLASE-RELATED"/>
    <property type="match status" value="1"/>
</dbReference>
<dbReference type="Proteomes" id="UP000245667">
    <property type="component" value="Unassembled WGS sequence"/>
</dbReference>
<dbReference type="AlphaFoldDB" id="A0A316DRP3"/>
<evidence type="ECO:0000313" key="2">
    <source>
        <dbReference type="EMBL" id="PWK20148.1"/>
    </source>
</evidence>
<dbReference type="InterPro" id="IPR012341">
    <property type="entry name" value="6hp_glycosidase-like_sf"/>
</dbReference>
<accession>A0A316DRP3</accession>
<reference evidence="2 3" key="1">
    <citation type="submission" date="2018-05" db="EMBL/GenBank/DDBJ databases">
        <title>Genomic Encyclopedia of Archaeal and Bacterial Type Strains, Phase II (KMG-II): from individual species to whole genera.</title>
        <authorList>
            <person name="Goeker M."/>
        </authorList>
    </citation>
    <scope>NUCLEOTIDE SEQUENCE [LARGE SCALE GENOMIC DNA]</scope>
    <source>
        <strain evidence="2 3">DSM 23514</strain>
    </source>
</reference>
<dbReference type="Gene3D" id="1.50.10.10">
    <property type="match status" value="1"/>
</dbReference>
<organism evidence="2 3">
    <name type="scientific">Maribacter polysiphoniae</name>
    <dbReference type="NCBI Taxonomy" id="429344"/>
    <lineage>
        <taxon>Bacteria</taxon>
        <taxon>Pseudomonadati</taxon>
        <taxon>Bacteroidota</taxon>
        <taxon>Flavobacteriia</taxon>
        <taxon>Flavobacteriales</taxon>
        <taxon>Flavobacteriaceae</taxon>
        <taxon>Maribacter</taxon>
    </lineage>
</organism>
<dbReference type="InterPro" id="IPR052047">
    <property type="entry name" value="GH94_Enzymes"/>
</dbReference>
<evidence type="ECO:0000313" key="3">
    <source>
        <dbReference type="Proteomes" id="UP000245667"/>
    </source>
</evidence>
<comment type="caution">
    <text evidence="2">The sequence shown here is derived from an EMBL/GenBank/DDBJ whole genome shotgun (WGS) entry which is preliminary data.</text>
</comment>
<dbReference type="EMBL" id="QGGQ01000014">
    <property type="protein sequence ID" value="PWK20148.1"/>
    <property type="molecule type" value="Genomic_DNA"/>
</dbReference>
<keyword evidence="1" id="KW-1133">Transmembrane helix</keyword>
<protein>
    <submittedName>
        <fullName evidence="2">Cellobionic acid phosphorylase</fullName>
    </submittedName>
</protein>
<dbReference type="GO" id="GO:0005975">
    <property type="term" value="P:carbohydrate metabolic process"/>
    <property type="evidence" value="ECO:0007669"/>
    <property type="project" value="InterPro"/>
</dbReference>
<feature type="transmembrane region" description="Helical" evidence="1">
    <location>
        <begin position="6"/>
        <end position="23"/>
    </location>
</feature>
<sequence length="120" mass="13735">MFAKTLSIVVYNHAAAFYIYGLYMKGQIEKAYKVIWEMIHDPDKADLIQRGQLSVFIPNYYRGAFRQSPRTTGRSSQLFNTGATPWLYQCHFDGLFGLKGDIDGLHIALKLLHSLVNSFK</sequence>
<gene>
    <name evidence="2" type="ORF">LX92_04091</name>
</gene>
<dbReference type="InterPro" id="IPR008928">
    <property type="entry name" value="6-hairpin_glycosidase_sf"/>
</dbReference>